<dbReference type="EMBL" id="JAHHIF010000016">
    <property type="protein sequence ID" value="MBW4545553.1"/>
    <property type="molecule type" value="Genomic_DNA"/>
</dbReference>
<dbReference type="AlphaFoldDB" id="A0A951PL49"/>
<feature type="transmembrane region" description="Helical" evidence="1">
    <location>
        <begin position="20"/>
        <end position="41"/>
    </location>
</feature>
<proteinExistence type="predicted"/>
<reference evidence="2" key="2">
    <citation type="journal article" date="2022" name="Microbiol. Resour. Announc.">
        <title>Metagenome Sequencing to Explore Phylogenomics of Terrestrial Cyanobacteria.</title>
        <authorList>
            <person name="Ward R.D."/>
            <person name="Stajich J.E."/>
            <person name="Johansen J.R."/>
            <person name="Huntemann M."/>
            <person name="Clum A."/>
            <person name="Foster B."/>
            <person name="Foster B."/>
            <person name="Roux S."/>
            <person name="Palaniappan K."/>
            <person name="Varghese N."/>
            <person name="Mukherjee S."/>
            <person name="Reddy T.B.K."/>
            <person name="Daum C."/>
            <person name="Copeland A."/>
            <person name="Chen I.A."/>
            <person name="Ivanova N.N."/>
            <person name="Kyrpides N.C."/>
            <person name="Shapiro N."/>
            <person name="Eloe-Fadrosh E.A."/>
            <person name="Pietrasiak N."/>
        </authorList>
    </citation>
    <scope>NUCLEOTIDE SEQUENCE</scope>
    <source>
        <strain evidence="2">CPER-KK1</strain>
    </source>
</reference>
<keyword evidence="1" id="KW-1133">Transmembrane helix</keyword>
<evidence type="ECO:0000313" key="3">
    <source>
        <dbReference type="Proteomes" id="UP000753908"/>
    </source>
</evidence>
<reference evidence="2" key="1">
    <citation type="submission" date="2021-05" db="EMBL/GenBank/DDBJ databases">
        <authorList>
            <person name="Pietrasiak N."/>
            <person name="Ward R."/>
            <person name="Stajich J.E."/>
            <person name="Kurbessoian T."/>
        </authorList>
    </citation>
    <scope>NUCLEOTIDE SEQUENCE</scope>
    <source>
        <strain evidence="2">CPER-KK1</strain>
    </source>
</reference>
<keyword evidence="1" id="KW-0812">Transmembrane</keyword>
<evidence type="ECO:0000313" key="2">
    <source>
        <dbReference type="EMBL" id="MBW4545553.1"/>
    </source>
</evidence>
<accession>A0A951PL49</accession>
<comment type="caution">
    <text evidence="2">The sequence shown here is derived from an EMBL/GenBank/DDBJ whole genome shotgun (WGS) entry which is preliminary data.</text>
</comment>
<gene>
    <name evidence="2" type="ORF">KME25_14065</name>
</gene>
<protein>
    <submittedName>
        <fullName evidence="2">Uncharacterized protein</fullName>
    </submittedName>
</protein>
<dbReference type="Proteomes" id="UP000753908">
    <property type="component" value="Unassembled WGS sequence"/>
</dbReference>
<keyword evidence="1" id="KW-0472">Membrane</keyword>
<organism evidence="2 3">
    <name type="scientific">Symplocastrum torsivum CPER-KK1</name>
    <dbReference type="NCBI Taxonomy" id="450513"/>
    <lineage>
        <taxon>Bacteria</taxon>
        <taxon>Bacillati</taxon>
        <taxon>Cyanobacteriota</taxon>
        <taxon>Cyanophyceae</taxon>
        <taxon>Oscillatoriophycideae</taxon>
        <taxon>Oscillatoriales</taxon>
        <taxon>Microcoleaceae</taxon>
        <taxon>Symplocastrum</taxon>
    </lineage>
</organism>
<evidence type="ECO:0000256" key="1">
    <source>
        <dbReference type="SAM" id="Phobius"/>
    </source>
</evidence>
<name>A0A951PL49_9CYAN</name>
<sequence length="51" mass="5653">MTTLEVSLPIDLIPLLESNSPTAILLAIAILHWVLRPVMLLQQSGSSNWKK</sequence>